<dbReference type="RefSeq" id="WP_380748628.1">
    <property type="nucleotide sequence ID" value="NZ_JBHSRF010000007.1"/>
</dbReference>
<evidence type="ECO:0000259" key="2">
    <source>
        <dbReference type="SMART" id="SM00419"/>
    </source>
</evidence>
<name>A0ABW1NGC5_9ACTN</name>
<reference evidence="4" key="1">
    <citation type="journal article" date="2019" name="Int. J. Syst. Evol. Microbiol.">
        <title>The Global Catalogue of Microorganisms (GCM) 10K type strain sequencing project: providing services to taxonomists for standard genome sequencing and annotation.</title>
        <authorList>
            <consortium name="The Broad Institute Genomics Platform"/>
            <consortium name="The Broad Institute Genome Sequencing Center for Infectious Disease"/>
            <person name="Wu L."/>
            <person name="Ma J."/>
        </authorList>
    </citation>
    <scope>NUCLEOTIDE SEQUENCE [LARGE SCALE GENOMIC DNA]</scope>
    <source>
        <strain evidence="4">JCM 30346</strain>
    </source>
</reference>
<dbReference type="InterPro" id="IPR036388">
    <property type="entry name" value="WH-like_DNA-bd_sf"/>
</dbReference>
<dbReference type="EMBL" id="JBHSRF010000007">
    <property type="protein sequence ID" value="MFC6081132.1"/>
    <property type="molecule type" value="Genomic_DNA"/>
</dbReference>
<feature type="domain" description="HTH arsR-type" evidence="1">
    <location>
        <begin position="251"/>
        <end position="325"/>
    </location>
</feature>
<organism evidence="3 4">
    <name type="scientific">Sphaerisporangium aureirubrum</name>
    <dbReference type="NCBI Taxonomy" id="1544736"/>
    <lineage>
        <taxon>Bacteria</taxon>
        <taxon>Bacillati</taxon>
        <taxon>Actinomycetota</taxon>
        <taxon>Actinomycetes</taxon>
        <taxon>Streptosporangiales</taxon>
        <taxon>Streptosporangiaceae</taxon>
        <taxon>Sphaerisporangium</taxon>
    </lineage>
</organism>
<dbReference type="CDD" id="cd00090">
    <property type="entry name" value="HTH_ARSR"/>
    <property type="match status" value="1"/>
</dbReference>
<dbReference type="SUPFAM" id="SSF46785">
    <property type="entry name" value="Winged helix' DNA-binding domain"/>
    <property type="match status" value="1"/>
</dbReference>
<gene>
    <name evidence="3" type="ORF">ACFP1K_08180</name>
</gene>
<dbReference type="InterPro" id="IPR011991">
    <property type="entry name" value="ArsR-like_HTH"/>
</dbReference>
<dbReference type="Pfam" id="PF12840">
    <property type="entry name" value="HTH_20"/>
    <property type="match status" value="1"/>
</dbReference>
<proteinExistence type="predicted"/>
<dbReference type="InterPro" id="IPR012318">
    <property type="entry name" value="HTH_CRP"/>
</dbReference>
<evidence type="ECO:0000313" key="3">
    <source>
        <dbReference type="EMBL" id="MFC6081132.1"/>
    </source>
</evidence>
<evidence type="ECO:0000259" key="1">
    <source>
        <dbReference type="SMART" id="SM00418"/>
    </source>
</evidence>
<accession>A0ABW1NGC5</accession>
<protein>
    <submittedName>
        <fullName evidence="3">ArsR/SmtB family transcription factor</fullName>
    </submittedName>
</protein>
<dbReference type="Gene3D" id="1.10.10.10">
    <property type="entry name" value="Winged helix-like DNA-binding domain superfamily/Winged helix DNA-binding domain"/>
    <property type="match status" value="1"/>
</dbReference>
<evidence type="ECO:0000313" key="4">
    <source>
        <dbReference type="Proteomes" id="UP001596137"/>
    </source>
</evidence>
<dbReference type="SMART" id="SM00419">
    <property type="entry name" value="HTH_CRP"/>
    <property type="match status" value="1"/>
</dbReference>
<sequence length="342" mass="37745">MRIHFTRADLARTHVADGPDVMWEVVGSLQALQGTYGRKAFGHWRRRVRHDLHRAGVARPVHSRLFPVAPHAAYYPDLLTPPEGALGLEEALETILSTSRHRLREEIGLLGGRPGAGTWLEDLRAARTGALTELGDTVRAYHRLSVEPYWPTIRACVDSDIALRRQVMRGDGVNALLHSFRPMMRWSFPVLEIADHPSDRDIHLNGRGLLLIPSYFSHLHPATIFNPELPQAIVYPAHHNPGALQTPPGIALNRVLGETRAAVLRAVAFGGTTSELAQHLGVSLATVSHHTSILRDAGLIRSRRRATAMLHTLSPLGAAFLTGRTPFETENLTVIRRTGSLP</sequence>
<dbReference type="Proteomes" id="UP001596137">
    <property type="component" value="Unassembled WGS sequence"/>
</dbReference>
<dbReference type="SMART" id="SM00418">
    <property type="entry name" value="HTH_ARSR"/>
    <property type="match status" value="1"/>
</dbReference>
<dbReference type="InterPro" id="IPR036390">
    <property type="entry name" value="WH_DNA-bd_sf"/>
</dbReference>
<dbReference type="InterPro" id="IPR001845">
    <property type="entry name" value="HTH_ArsR_DNA-bd_dom"/>
</dbReference>
<comment type="caution">
    <text evidence="3">The sequence shown here is derived from an EMBL/GenBank/DDBJ whole genome shotgun (WGS) entry which is preliminary data.</text>
</comment>
<feature type="domain" description="HTH crp-type" evidence="2">
    <location>
        <begin position="263"/>
        <end position="312"/>
    </location>
</feature>
<keyword evidence="4" id="KW-1185">Reference proteome</keyword>